<accession>A0A926RZM2</accession>
<dbReference type="InterPro" id="IPR004715">
    <property type="entry name" value="PTS_IIA_fruc"/>
</dbReference>
<dbReference type="PANTHER" id="PTHR47738:SF2">
    <property type="entry name" value="PTS SYSTEM FRUCTOSE-LIKE EIIA COMPONENT"/>
    <property type="match status" value="1"/>
</dbReference>
<reference evidence="8" key="1">
    <citation type="submission" date="2020-09" db="EMBL/GenBank/DDBJ databases">
        <title>A novel bacterium of genus Bacillus, isolated from South China Sea.</title>
        <authorList>
            <person name="Huang H."/>
            <person name="Mo K."/>
            <person name="Hu Y."/>
        </authorList>
    </citation>
    <scope>NUCLEOTIDE SEQUENCE</scope>
    <source>
        <strain evidence="8">IB182487</strain>
    </source>
</reference>
<dbReference type="GO" id="GO:0009401">
    <property type="term" value="P:phosphoenolpyruvate-dependent sugar phosphotransferase system"/>
    <property type="evidence" value="ECO:0007669"/>
    <property type="project" value="UniProtKB-KW"/>
</dbReference>
<dbReference type="GO" id="GO:0016020">
    <property type="term" value="C:membrane"/>
    <property type="evidence" value="ECO:0007669"/>
    <property type="project" value="InterPro"/>
</dbReference>
<dbReference type="Pfam" id="PF00359">
    <property type="entry name" value="PTS_EIIA_2"/>
    <property type="match status" value="1"/>
</dbReference>
<dbReference type="PANTHER" id="PTHR47738">
    <property type="entry name" value="PTS SYSTEM FRUCTOSE-LIKE EIIA COMPONENT-RELATED"/>
    <property type="match status" value="1"/>
</dbReference>
<dbReference type="GO" id="GO:0008982">
    <property type="term" value="F:protein-N(PI)-phosphohistidine-sugar phosphotransferase activity"/>
    <property type="evidence" value="ECO:0007669"/>
    <property type="project" value="InterPro"/>
</dbReference>
<dbReference type="InterPro" id="IPR002178">
    <property type="entry name" value="PTS_EIIA_type-2_dom"/>
</dbReference>
<evidence type="ECO:0000256" key="2">
    <source>
        <dbReference type="ARBA" id="ARBA00022448"/>
    </source>
</evidence>
<dbReference type="InterPro" id="IPR016152">
    <property type="entry name" value="PTrfase/Anion_transptr"/>
</dbReference>
<dbReference type="SUPFAM" id="SSF55804">
    <property type="entry name" value="Phoshotransferase/anion transport protein"/>
    <property type="match status" value="1"/>
</dbReference>
<comment type="subcellular location">
    <subcellularLocation>
        <location evidence="1">Cytoplasm</location>
    </subcellularLocation>
</comment>
<keyword evidence="3" id="KW-0597">Phosphoprotein</keyword>
<name>A0A926RZM2_9BACI</name>
<dbReference type="GO" id="GO:0005737">
    <property type="term" value="C:cytoplasm"/>
    <property type="evidence" value="ECO:0007669"/>
    <property type="project" value="UniProtKB-SubCell"/>
</dbReference>
<gene>
    <name evidence="8" type="ORF">IC621_22400</name>
</gene>
<evidence type="ECO:0000313" key="8">
    <source>
        <dbReference type="EMBL" id="MBD1382955.1"/>
    </source>
</evidence>
<dbReference type="Gene3D" id="3.40.930.10">
    <property type="entry name" value="Mannitol-specific EII, Chain A"/>
    <property type="match status" value="1"/>
</dbReference>
<dbReference type="AlphaFoldDB" id="A0A926RZM2"/>
<evidence type="ECO:0000313" key="9">
    <source>
        <dbReference type="Proteomes" id="UP000626844"/>
    </source>
</evidence>
<dbReference type="NCBIfam" id="TIGR00848">
    <property type="entry name" value="fruA"/>
    <property type="match status" value="1"/>
</dbReference>
<evidence type="ECO:0000256" key="3">
    <source>
        <dbReference type="ARBA" id="ARBA00022553"/>
    </source>
</evidence>
<dbReference type="PROSITE" id="PS00372">
    <property type="entry name" value="PTS_EIIA_TYPE_2_HIS"/>
    <property type="match status" value="1"/>
</dbReference>
<evidence type="ECO:0000256" key="5">
    <source>
        <dbReference type="ARBA" id="ARBA00022679"/>
    </source>
</evidence>
<dbReference type="RefSeq" id="WP_191161648.1">
    <property type="nucleotide sequence ID" value="NZ_JACXAI010000040.1"/>
</dbReference>
<evidence type="ECO:0000259" key="7">
    <source>
        <dbReference type="PROSITE" id="PS51094"/>
    </source>
</evidence>
<dbReference type="InterPro" id="IPR051541">
    <property type="entry name" value="PTS_SugarTrans_NitroReg"/>
</dbReference>
<keyword evidence="6" id="KW-0598">Phosphotransferase system</keyword>
<organism evidence="8 9">
    <name type="scientific">Metabacillus arenae</name>
    <dbReference type="NCBI Taxonomy" id="2771434"/>
    <lineage>
        <taxon>Bacteria</taxon>
        <taxon>Bacillati</taxon>
        <taxon>Bacillota</taxon>
        <taxon>Bacilli</taxon>
        <taxon>Bacillales</taxon>
        <taxon>Bacillaceae</taxon>
        <taxon>Metabacillus</taxon>
    </lineage>
</organism>
<evidence type="ECO:0000256" key="6">
    <source>
        <dbReference type="ARBA" id="ARBA00022683"/>
    </source>
</evidence>
<keyword evidence="9" id="KW-1185">Reference proteome</keyword>
<sequence length="153" mass="17137">MDLQEVMSTDTIHLSMQVENKQQAIEELTMLLEKKGFISNKEQFIKDIYAREAQGKTGIGDGIAIPHGKSESVIKNAIAIGRVPGEIEWETLDDKPVRVIMLFAVRKADASSVHIKMLAQVAGALADEHVCERLLHSEYPQEIINVFQKEHQS</sequence>
<protein>
    <submittedName>
        <fullName evidence="8">PTS sugar transporter subunit IIA</fullName>
    </submittedName>
</protein>
<proteinExistence type="predicted"/>
<comment type="caution">
    <text evidence="8">The sequence shown here is derived from an EMBL/GenBank/DDBJ whole genome shotgun (WGS) entry which is preliminary data.</text>
</comment>
<dbReference type="EMBL" id="JACXAI010000040">
    <property type="protein sequence ID" value="MBD1382955.1"/>
    <property type="molecule type" value="Genomic_DNA"/>
</dbReference>
<dbReference type="FunFam" id="3.40.930.10:FF:000009">
    <property type="entry name" value="PTS system, fructose specific IIABC component"/>
    <property type="match status" value="1"/>
</dbReference>
<evidence type="ECO:0000256" key="4">
    <source>
        <dbReference type="ARBA" id="ARBA00022597"/>
    </source>
</evidence>
<dbReference type="PROSITE" id="PS51094">
    <property type="entry name" value="PTS_EIIA_TYPE_2"/>
    <property type="match status" value="1"/>
</dbReference>
<keyword evidence="2" id="KW-0813">Transport</keyword>
<keyword evidence="4 8" id="KW-0762">Sugar transport</keyword>
<keyword evidence="5" id="KW-0808">Transferase</keyword>
<dbReference type="CDD" id="cd00211">
    <property type="entry name" value="PTS_IIA_fru"/>
    <property type="match status" value="1"/>
</dbReference>
<dbReference type="Proteomes" id="UP000626844">
    <property type="component" value="Unassembled WGS sequence"/>
</dbReference>
<evidence type="ECO:0000256" key="1">
    <source>
        <dbReference type="ARBA" id="ARBA00004496"/>
    </source>
</evidence>
<feature type="domain" description="PTS EIIA type-2" evidence="7">
    <location>
        <begin position="5"/>
        <end position="150"/>
    </location>
</feature>